<dbReference type="STRING" id="47864.GA0070560_101177"/>
<dbReference type="AlphaFoldDB" id="A0A1C5GJU5"/>
<gene>
    <name evidence="2" type="ORF">GA0070560_101177</name>
</gene>
<proteinExistence type="predicted"/>
<keyword evidence="3" id="KW-1185">Reference proteome</keyword>
<evidence type="ECO:0000256" key="1">
    <source>
        <dbReference type="SAM" id="MobiDB-lite"/>
    </source>
</evidence>
<accession>A0A1C5GJU5</accession>
<dbReference type="Proteomes" id="UP000199408">
    <property type="component" value="Unassembled WGS sequence"/>
</dbReference>
<feature type="compositionally biased region" description="Polar residues" evidence="1">
    <location>
        <begin position="45"/>
        <end position="56"/>
    </location>
</feature>
<sequence length="86" mass="9263">MAGPEALHPNGGEVADPPIRNRSGYPEAVEFLRERALMARLLRRSTPSPRQRTGQAHHQLRVAGGAGDQGGVHLVAAVRPGRRLGR</sequence>
<dbReference type="EMBL" id="FMDN01000001">
    <property type="protein sequence ID" value="SCG34068.1"/>
    <property type="molecule type" value="Genomic_DNA"/>
</dbReference>
<name>A0A1C5GJU5_9ACTN</name>
<protein>
    <submittedName>
        <fullName evidence="2">Uncharacterized protein</fullName>
    </submittedName>
</protein>
<organism evidence="2 3">
    <name type="scientific">Micromonospora halophytica</name>
    <dbReference type="NCBI Taxonomy" id="47864"/>
    <lineage>
        <taxon>Bacteria</taxon>
        <taxon>Bacillati</taxon>
        <taxon>Actinomycetota</taxon>
        <taxon>Actinomycetes</taxon>
        <taxon>Micromonosporales</taxon>
        <taxon>Micromonosporaceae</taxon>
        <taxon>Micromonospora</taxon>
    </lineage>
</organism>
<evidence type="ECO:0000313" key="3">
    <source>
        <dbReference type="Proteomes" id="UP000199408"/>
    </source>
</evidence>
<feature type="region of interest" description="Disordered" evidence="1">
    <location>
        <begin position="45"/>
        <end position="72"/>
    </location>
</feature>
<feature type="region of interest" description="Disordered" evidence="1">
    <location>
        <begin position="1"/>
        <end position="22"/>
    </location>
</feature>
<reference evidence="3" key="1">
    <citation type="submission" date="2016-06" db="EMBL/GenBank/DDBJ databases">
        <authorList>
            <person name="Varghese N."/>
        </authorList>
    </citation>
    <scope>NUCLEOTIDE SEQUENCE [LARGE SCALE GENOMIC DNA]</scope>
    <source>
        <strain evidence="3">DSM 43171</strain>
    </source>
</reference>
<evidence type="ECO:0000313" key="2">
    <source>
        <dbReference type="EMBL" id="SCG34068.1"/>
    </source>
</evidence>